<gene>
    <name evidence="4" type="ORF">CLV58_1542</name>
</gene>
<evidence type="ECO:0000259" key="3">
    <source>
        <dbReference type="PROSITE" id="PS50110"/>
    </source>
</evidence>
<dbReference type="InterPro" id="IPR001789">
    <property type="entry name" value="Sig_transdc_resp-reg_receiver"/>
</dbReference>
<sequence length="135" mass="15358">MSTQYIPFICLVDDSDDYQLVLSQVLKHTYAPHSMAVFADGSHFLRALVRFERLPDLIFLDLHMPGLDGYQTLLKLRSHNRYHVMPIVIMSAQASATDIESCYQAGANSFWPKQSDANRLKAELGELCRSWIAHS</sequence>
<dbReference type="EMBL" id="PVTE01000054">
    <property type="protein sequence ID" value="PRY20990.1"/>
    <property type="molecule type" value="Genomic_DNA"/>
</dbReference>
<evidence type="ECO:0000313" key="4">
    <source>
        <dbReference type="EMBL" id="PRY20990.1"/>
    </source>
</evidence>
<dbReference type="InterPro" id="IPR050595">
    <property type="entry name" value="Bact_response_regulator"/>
</dbReference>
<dbReference type="AlphaFoldDB" id="A0A2T0RIR6"/>
<keyword evidence="5" id="KW-1185">Reference proteome</keyword>
<protein>
    <submittedName>
        <fullName evidence="4">CheY-like chemotaxis protein</fullName>
    </submittedName>
</protein>
<keyword evidence="1 2" id="KW-0597">Phosphoprotein</keyword>
<accession>A0A2T0RIR6</accession>
<reference evidence="4 5" key="1">
    <citation type="submission" date="2018-03" db="EMBL/GenBank/DDBJ databases">
        <title>Genomic Encyclopedia of Archaeal and Bacterial Type Strains, Phase II (KMG-II): from individual species to whole genera.</title>
        <authorList>
            <person name="Goeker M."/>
        </authorList>
    </citation>
    <scope>NUCLEOTIDE SEQUENCE [LARGE SCALE GENOMIC DNA]</scope>
    <source>
        <strain evidence="4 5">DSM 28354</strain>
    </source>
</reference>
<organism evidence="4 5">
    <name type="scientific">Spirosoma oryzae</name>
    <dbReference type="NCBI Taxonomy" id="1469603"/>
    <lineage>
        <taxon>Bacteria</taxon>
        <taxon>Pseudomonadati</taxon>
        <taxon>Bacteroidota</taxon>
        <taxon>Cytophagia</taxon>
        <taxon>Cytophagales</taxon>
        <taxon>Cytophagaceae</taxon>
        <taxon>Spirosoma</taxon>
    </lineage>
</organism>
<feature type="domain" description="Response regulatory" evidence="3">
    <location>
        <begin position="8"/>
        <end position="128"/>
    </location>
</feature>
<dbReference type="Proteomes" id="UP000238375">
    <property type="component" value="Unassembled WGS sequence"/>
</dbReference>
<dbReference type="InterPro" id="IPR011006">
    <property type="entry name" value="CheY-like_superfamily"/>
</dbReference>
<dbReference type="OrthoDB" id="673187at2"/>
<evidence type="ECO:0000256" key="1">
    <source>
        <dbReference type="ARBA" id="ARBA00022553"/>
    </source>
</evidence>
<dbReference type="GO" id="GO:0000160">
    <property type="term" value="P:phosphorelay signal transduction system"/>
    <property type="evidence" value="ECO:0007669"/>
    <property type="project" value="InterPro"/>
</dbReference>
<dbReference type="PROSITE" id="PS50110">
    <property type="entry name" value="RESPONSE_REGULATORY"/>
    <property type="match status" value="1"/>
</dbReference>
<name>A0A2T0RIR6_9BACT</name>
<comment type="caution">
    <text evidence="4">The sequence shown here is derived from an EMBL/GenBank/DDBJ whole genome shotgun (WGS) entry which is preliminary data.</text>
</comment>
<evidence type="ECO:0000256" key="2">
    <source>
        <dbReference type="PROSITE-ProRule" id="PRU00169"/>
    </source>
</evidence>
<dbReference type="Pfam" id="PF00072">
    <property type="entry name" value="Response_reg"/>
    <property type="match status" value="1"/>
</dbReference>
<dbReference type="SMART" id="SM00448">
    <property type="entry name" value="REC"/>
    <property type="match status" value="1"/>
</dbReference>
<feature type="modified residue" description="4-aspartylphosphate" evidence="2">
    <location>
        <position position="61"/>
    </location>
</feature>
<evidence type="ECO:0000313" key="5">
    <source>
        <dbReference type="Proteomes" id="UP000238375"/>
    </source>
</evidence>
<dbReference type="Gene3D" id="3.40.50.2300">
    <property type="match status" value="1"/>
</dbReference>
<proteinExistence type="predicted"/>
<dbReference type="RefSeq" id="WP_106141046.1">
    <property type="nucleotide sequence ID" value="NZ_PVTE01000054.1"/>
</dbReference>
<dbReference type="SUPFAM" id="SSF52172">
    <property type="entry name" value="CheY-like"/>
    <property type="match status" value="1"/>
</dbReference>
<dbReference type="PANTHER" id="PTHR44591">
    <property type="entry name" value="STRESS RESPONSE REGULATOR PROTEIN 1"/>
    <property type="match status" value="1"/>
</dbReference>
<dbReference type="PANTHER" id="PTHR44591:SF3">
    <property type="entry name" value="RESPONSE REGULATORY DOMAIN-CONTAINING PROTEIN"/>
    <property type="match status" value="1"/>
</dbReference>